<protein>
    <submittedName>
        <fullName evidence="2">Uncharacterized protein</fullName>
    </submittedName>
</protein>
<sequence length="191" mass="21504">CIDFNTKASEVWDLRFALAATALVVWSIGYQVVYQSWKISKKSGWTRPWPLGPTLFNKRMHVFDQGYRLWTDEIWGEKHGKKFIGEGVPEPGPTYLTSRALRPYQPFPLPFSSLPQLHFFLAASTQSTELLIAIALNRSPKLMASVWKIFCAGPKYTMTIWASALAPMLRVKAGLEKGSISQNALVADLQV</sequence>
<keyword evidence="1" id="KW-0812">Transmembrane</keyword>
<gene>
    <name evidence="2" type="ORF">TrRE_jg11569</name>
</gene>
<dbReference type="Proteomes" id="UP001165082">
    <property type="component" value="Unassembled WGS sequence"/>
</dbReference>
<proteinExistence type="predicted"/>
<name>A0A9W7DXK1_9STRA</name>
<feature type="non-terminal residue" evidence="2">
    <location>
        <position position="1"/>
    </location>
</feature>
<dbReference type="AlphaFoldDB" id="A0A9W7DXK1"/>
<evidence type="ECO:0000313" key="2">
    <source>
        <dbReference type="EMBL" id="GMH58787.1"/>
    </source>
</evidence>
<evidence type="ECO:0000313" key="3">
    <source>
        <dbReference type="Proteomes" id="UP001165082"/>
    </source>
</evidence>
<accession>A0A9W7DXK1</accession>
<organism evidence="2 3">
    <name type="scientific">Triparma retinervis</name>
    <dbReference type="NCBI Taxonomy" id="2557542"/>
    <lineage>
        <taxon>Eukaryota</taxon>
        <taxon>Sar</taxon>
        <taxon>Stramenopiles</taxon>
        <taxon>Ochrophyta</taxon>
        <taxon>Bolidophyceae</taxon>
        <taxon>Parmales</taxon>
        <taxon>Triparmaceae</taxon>
        <taxon>Triparma</taxon>
    </lineage>
</organism>
<keyword evidence="1" id="KW-1133">Transmembrane helix</keyword>
<keyword evidence="1" id="KW-0472">Membrane</keyword>
<keyword evidence="3" id="KW-1185">Reference proteome</keyword>
<dbReference type="EMBL" id="BRXZ01003628">
    <property type="protein sequence ID" value="GMH58787.1"/>
    <property type="molecule type" value="Genomic_DNA"/>
</dbReference>
<reference evidence="2" key="1">
    <citation type="submission" date="2022-07" db="EMBL/GenBank/DDBJ databases">
        <title>Genome analysis of Parmales, a sister group of diatoms, reveals the evolutionary specialization of diatoms from phago-mixotrophs to photoautotrophs.</title>
        <authorList>
            <person name="Ban H."/>
            <person name="Sato S."/>
            <person name="Yoshikawa S."/>
            <person name="Kazumasa Y."/>
            <person name="Nakamura Y."/>
            <person name="Ichinomiya M."/>
            <person name="Saitoh K."/>
            <person name="Sato N."/>
            <person name="Blanc-Mathieu R."/>
            <person name="Endo H."/>
            <person name="Kuwata A."/>
            <person name="Ogata H."/>
        </authorList>
    </citation>
    <scope>NUCLEOTIDE SEQUENCE</scope>
</reference>
<feature type="transmembrane region" description="Helical" evidence="1">
    <location>
        <begin position="14"/>
        <end position="33"/>
    </location>
</feature>
<evidence type="ECO:0000256" key="1">
    <source>
        <dbReference type="SAM" id="Phobius"/>
    </source>
</evidence>
<comment type="caution">
    <text evidence="2">The sequence shown here is derived from an EMBL/GenBank/DDBJ whole genome shotgun (WGS) entry which is preliminary data.</text>
</comment>